<dbReference type="RefSeq" id="XP_007680869.1">
    <property type="nucleotide sequence ID" value="XM_007682679.1"/>
</dbReference>
<dbReference type="EMBL" id="KB445563">
    <property type="protein sequence ID" value="EMC91532.1"/>
    <property type="molecule type" value="Genomic_DNA"/>
</dbReference>
<name>M2LC70_BAUPA</name>
<evidence type="ECO:0000313" key="3">
    <source>
        <dbReference type="Proteomes" id="UP000011761"/>
    </source>
</evidence>
<dbReference type="AlphaFoldDB" id="M2LC70"/>
<dbReference type="Proteomes" id="UP000011761">
    <property type="component" value="Unassembled WGS sequence"/>
</dbReference>
<organism evidence="2 3">
    <name type="scientific">Baudoinia panamericana (strain UAMH 10762)</name>
    <name type="common">Angels' share fungus</name>
    <name type="synonym">Baudoinia compniacensis (strain UAMH 10762)</name>
    <dbReference type="NCBI Taxonomy" id="717646"/>
    <lineage>
        <taxon>Eukaryota</taxon>
        <taxon>Fungi</taxon>
        <taxon>Dikarya</taxon>
        <taxon>Ascomycota</taxon>
        <taxon>Pezizomycotina</taxon>
        <taxon>Dothideomycetes</taxon>
        <taxon>Dothideomycetidae</taxon>
        <taxon>Mycosphaerellales</taxon>
        <taxon>Teratosphaeriaceae</taxon>
        <taxon>Baudoinia</taxon>
    </lineage>
</organism>
<proteinExistence type="predicted"/>
<reference evidence="2 3" key="1">
    <citation type="journal article" date="2012" name="PLoS Pathog.">
        <title>Diverse lifestyles and strategies of plant pathogenesis encoded in the genomes of eighteen Dothideomycetes fungi.</title>
        <authorList>
            <person name="Ohm R.A."/>
            <person name="Feau N."/>
            <person name="Henrissat B."/>
            <person name="Schoch C.L."/>
            <person name="Horwitz B.A."/>
            <person name="Barry K.W."/>
            <person name="Condon B.J."/>
            <person name="Copeland A.C."/>
            <person name="Dhillon B."/>
            <person name="Glaser F."/>
            <person name="Hesse C.N."/>
            <person name="Kosti I."/>
            <person name="LaButti K."/>
            <person name="Lindquist E.A."/>
            <person name="Lucas S."/>
            <person name="Salamov A.A."/>
            <person name="Bradshaw R.E."/>
            <person name="Ciuffetti L."/>
            <person name="Hamelin R.C."/>
            <person name="Kema G.H.J."/>
            <person name="Lawrence C."/>
            <person name="Scott J.A."/>
            <person name="Spatafora J.W."/>
            <person name="Turgeon B.G."/>
            <person name="de Wit P.J.G.M."/>
            <person name="Zhong S."/>
            <person name="Goodwin S.B."/>
            <person name="Grigoriev I.V."/>
        </authorList>
    </citation>
    <scope>NUCLEOTIDE SEQUENCE [LARGE SCALE GENOMIC DNA]</scope>
    <source>
        <strain evidence="2 3">UAMH 10762</strain>
    </source>
</reference>
<feature type="compositionally biased region" description="Polar residues" evidence="1">
    <location>
        <begin position="55"/>
        <end position="64"/>
    </location>
</feature>
<protein>
    <submittedName>
        <fullName evidence="2">Uncharacterized protein</fullName>
    </submittedName>
</protein>
<evidence type="ECO:0000256" key="1">
    <source>
        <dbReference type="SAM" id="MobiDB-lite"/>
    </source>
</evidence>
<dbReference type="HOGENOM" id="CLU_2589354_0_0_1"/>
<evidence type="ECO:0000313" key="2">
    <source>
        <dbReference type="EMBL" id="EMC91532.1"/>
    </source>
</evidence>
<gene>
    <name evidence="2" type="ORF">BAUCODRAFT_38641</name>
</gene>
<keyword evidence="3" id="KW-1185">Reference proteome</keyword>
<dbReference type="KEGG" id="bcom:BAUCODRAFT_38641"/>
<feature type="region of interest" description="Disordered" evidence="1">
    <location>
        <begin position="28"/>
        <end position="67"/>
    </location>
</feature>
<accession>M2LC70</accession>
<sequence length="80" mass="9061">MLQWVLETLTQLQPLIYVGDSHLDVFSPPQTRLQHDGPRLREREAHNPFRDANDATATGSSVPVSSERLPGERKLLVVSW</sequence>
<feature type="compositionally biased region" description="Basic and acidic residues" evidence="1">
    <location>
        <begin position="33"/>
        <end position="53"/>
    </location>
</feature>
<dbReference type="GeneID" id="19113593"/>